<evidence type="ECO:0000313" key="2">
    <source>
        <dbReference type="EMBL" id="KIO74019.1"/>
    </source>
</evidence>
<dbReference type="GO" id="GO:0006313">
    <property type="term" value="P:DNA transposition"/>
    <property type="evidence" value="ECO:0007669"/>
    <property type="project" value="InterPro"/>
</dbReference>
<reference evidence="2 3" key="1">
    <citation type="submission" date="2015-01" db="EMBL/GenBank/DDBJ databases">
        <title>Draft Genome Sequences of Four Bacillus thermoamylovorans Strains, Isolated From Food Products.</title>
        <authorList>
            <person name="Krawcyk A.O."/>
            <person name="Berendsen E.M."/>
            <person name="Eijlander R.T."/>
            <person name="de Jong A."/>
            <person name="Wells-Bennik M."/>
            <person name="Kuipers O.P."/>
        </authorList>
    </citation>
    <scope>NUCLEOTIDE SEQUENCE [LARGE SCALE GENOMIC DNA]</scope>
    <source>
        <strain evidence="2 3">B4167</strain>
    </source>
</reference>
<dbReference type="NCBIfam" id="NF033573">
    <property type="entry name" value="transpos_IS200"/>
    <property type="match status" value="1"/>
</dbReference>
<evidence type="ECO:0000313" key="3">
    <source>
        <dbReference type="Proteomes" id="UP000032076"/>
    </source>
</evidence>
<sequence length="133" mass="15884">MLNDKYSHKKGIVYLNQYHVIFCPKYRRKVLVGDIEEDLKEILYEVAKENDVEIKALEIMPDHVHMFISFDPRQHIHKLIQAFKGRSSRILREKYPSLKSRLPSLWTRSYFCCTVGHISEEVVMKYIENQKNV</sequence>
<name>A0A0D0EHR0_9BACI</name>
<evidence type="ECO:0000259" key="1">
    <source>
        <dbReference type="SMART" id="SM01321"/>
    </source>
</evidence>
<dbReference type="Pfam" id="PF01797">
    <property type="entry name" value="Y1_Tnp"/>
    <property type="match status" value="1"/>
</dbReference>
<dbReference type="GO" id="GO:0003677">
    <property type="term" value="F:DNA binding"/>
    <property type="evidence" value="ECO:0007669"/>
    <property type="project" value="InterPro"/>
</dbReference>
<dbReference type="PANTHER" id="PTHR33360:SF2">
    <property type="entry name" value="TRANSPOSASE FOR INSERTION SEQUENCE ELEMENT IS200"/>
    <property type="match status" value="1"/>
</dbReference>
<organism evidence="2 3">
    <name type="scientific">Caldibacillus thermoamylovorans</name>
    <dbReference type="NCBI Taxonomy" id="35841"/>
    <lineage>
        <taxon>Bacteria</taxon>
        <taxon>Bacillati</taxon>
        <taxon>Bacillota</taxon>
        <taxon>Bacilli</taxon>
        <taxon>Bacillales</taxon>
        <taxon>Bacillaceae</taxon>
        <taxon>Caldibacillus</taxon>
    </lineage>
</organism>
<proteinExistence type="predicted"/>
<dbReference type="GO" id="GO:0004803">
    <property type="term" value="F:transposase activity"/>
    <property type="evidence" value="ECO:0007669"/>
    <property type="project" value="InterPro"/>
</dbReference>
<dbReference type="Proteomes" id="UP000032076">
    <property type="component" value="Unassembled WGS sequence"/>
</dbReference>
<dbReference type="SUPFAM" id="SSF143422">
    <property type="entry name" value="Transposase IS200-like"/>
    <property type="match status" value="1"/>
</dbReference>
<protein>
    <recommendedName>
        <fullName evidence="1">Transposase IS200-like domain-containing protein</fullName>
    </recommendedName>
</protein>
<dbReference type="PANTHER" id="PTHR33360">
    <property type="entry name" value="TRANSPOSASE FOR INSERTION SEQUENCE ELEMENT IS200"/>
    <property type="match status" value="1"/>
</dbReference>
<dbReference type="KEGG" id="bthv:CQJ30_17125"/>
<gene>
    <name evidence="2" type="ORF">B4167_1627</name>
</gene>
<dbReference type="Gene3D" id="3.30.70.1290">
    <property type="entry name" value="Transposase IS200-like"/>
    <property type="match status" value="1"/>
</dbReference>
<dbReference type="KEGG" id="bthv:CQJ30_10160"/>
<dbReference type="AlphaFoldDB" id="A0A0D0EHR0"/>
<accession>A0A0D0EHR0</accession>
<dbReference type="InterPro" id="IPR002686">
    <property type="entry name" value="Transposase_17"/>
</dbReference>
<dbReference type="EMBL" id="JXLU01000016">
    <property type="protein sequence ID" value="KIO74019.1"/>
    <property type="molecule type" value="Genomic_DNA"/>
</dbReference>
<feature type="domain" description="Transposase IS200-like" evidence="1">
    <location>
        <begin position="13"/>
        <end position="130"/>
    </location>
</feature>
<comment type="caution">
    <text evidence="2">The sequence shown here is derived from an EMBL/GenBank/DDBJ whole genome shotgun (WGS) entry which is preliminary data.</text>
</comment>
<dbReference type="InterPro" id="IPR036515">
    <property type="entry name" value="Transposase_17_sf"/>
</dbReference>
<dbReference type="SMART" id="SM01321">
    <property type="entry name" value="Y1_Tnp"/>
    <property type="match status" value="1"/>
</dbReference>